<dbReference type="PANTHER" id="PTHR10662:SF22">
    <property type="entry name" value="NUCLEAR RNA EXPORT FACTOR 1"/>
    <property type="match status" value="1"/>
</dbReference>
<comment type="caution">
    <text evidence="10">The sequence shown here is derived from an EMBL/GenBank/DDBJ whole genome shotgun (WGS) entry which is preliminary data.</text>
</comment>
<keyword evidence="6" id="KW-0509">mRNA transport</keyword>
<dbReference type="InterPro" id="IPR032675">
    <property type="entry name" value="LRR_dom_sf"/>
</dbReference>
<evidence type="ECO:0000256" key="8">
    <source>
        <dbReference type="SAM" id="Phobius"/>
    </source>
</evidence>
<dbReference type="InterPro" id="IPR018222">
    <property type="entry name" value="Nuclear_transport_factor_2_euk"/>
</dbReference>
<evidence type="ECO:0000256" key="7">
    <source>
        <dbReference type="ARBA" id="ARBA00023242"/>
    </source>
</evidence>
<organism evidence="10 11">
    <name type="scientific">Polypedilum vanderplanki</name>
    <name type="common">Sleeping chironomid midge</name>
    <dbReference type="NCBI Taxonomy" id="319348"/>
    <lineage>
        <taxon>Eukaryota</taxon>
        <taxon>Metazoa</taxon>
        <taxon>Ecdysozoa</taxon>
        <taxon>Arthropoda</taxon>
        <taxon>Hexapoda</taxon>
        <taxon>Insecta</taxon>
        <taxon>Pterygota</taxon>
        <taxon>Neoptera</taxon>
        <taxon>Endopterygota</taxon>
        <taxon>Diptera</taxon>
        <taxon>Nematocera</taxon>
        <taxon>Chironomoidea</taxon>
        <taxon>Chironomidae</taxon>
        <taxon>Chironominae</taxon>
        <taxon>Polypedilum</taxon>
        <taxon>Polypedilum</taxon>
    </lineage>
</organism>
<dbReference type="AlphaFoldDB" id="A0A9J6CE51"/>
<evidence type="ECO:0000256" key="2">
    <source>
        <dbReference type="ARBA" id="ARBA00009285"/>
    </source>
</evidence>
<proteinExistence type="inferred from homology"/>
<keyword evidence="8" id="KW-0472">Membrane</keyword>
<sequence length="944" mass="109213">MDSIFETLSRHSSGTVKTFVNESNINYLKNFAIPNRINMSTGEHAIMVSFMSSKTFTPLDCLGYQESNNNSNWHLILIYHEGIFPKEDILAELYEIADESLFIPMAYRRNENIDYFFVCQQNGMIKNLIEKNLQICVKGYIFPLVLKMDVSNQVAGHIKPIKSILSLILRKIKDSDSSSLDYSNVSSEKEMAETLISLGNKATLTMFLDQLNQIKTLKANLRVLKFDNNNIKTLEPFSKKLYGFNGINVLSLNNNQLKDINELEYLKHMNLQEIFIDGNFGVHTTNAFMIKYEKKVQKLLPTLKRINGQTLTNAVHQDISSIKKESNEISNVGDGVLVNIGNIRQHRCRKLQKEYCWTKVTFVHNKRFSESEIMKHVTTTLLNDVYFFPCYFKRVGDRDEFFLYKNLEALEKLFNSGLKIRMPTENNFIPRNSFPVTISFNFNVSEYNDDEIFWFTLIISVLSDSIKENVLDLNNFPRRPEFHKMIVPMTKASLEFIMTQAKRLNPNITRIDIENCDLTSCVGFDSCLYTFPKLTCINLRNNKISTLHGFKNCPMIHEIFLDENPICNRSPKDYVAHIIEYLPNVKFIDGLKLNEQRSLVYFQNYLIKSNCYPVVNTFISQFFETWDSFERTKLVKMYKSNSVFTFSIYYDNSISSNLNVSFAKLYPRIQALITLNRNLNKISNMNQVMDNVCIGEKNIEIIFQKLPKTKHHFPTFTIDVPLYEPKNGRMMIVVGGVFEDFESELSTATSIPMAFSRTFLILSIDGVLKIQNDQITINAPTSEQINTMKYNQQVNEAEVISQCKDLLPTEAEERAMKLLMLQELTQCNKEYCHKLLSESFYDFKVALACFTTAMDANQITDDKFVFNLFLLMSIFEAIQTFVWFDVNFITRRNLIVTVISSFIFFTAWWIIMAVSFCSVITPTLSFHFTGILSTISFLMVNAIS</sequence>
<dbReference type="InterPro" id="IPR001611">
    <property type="entry name" value="Leu-rich_rpt"/>
</dbReference>
<evidence type="ECO:0000313" key="10">
    <source>
        <dbReference type="EMBL" id="KAG5680370.1"/>
    </source>
</evidence>
<dbReference type="OrthoDB" id="25872at2759"/>
<dbReference type="InterPro" id="IPR005637">
    <property type="entry name" value="TAP_C_dom"/>
</dbReference>
<keyword evidence="11" id="KW-1185">Reference proteome</keyword>
<keyword evidence="5" id="KW-0677">Repeat</keyword>
<feature type="transmembrane region" description="Helical" evidence="8">
    <location>
        <begin position="924"/>
        <end position="943"/>
    </location>
</feature>
<gene>
    <name evidence="10" type="ORF">PVAND_009879</name>
</gene>
<evidence type="ECO:0000313" key="11">
    <source>
        <dbReference type="Proteomes" id="UP001107558"/>
    </source>
</evidence>
<dbReference type="InterPro" id="IPR030217">
    <property type="entry name" value="NXF_fam"/>
</dbReference>
<feature type="transmembrane region" description="Helical" evidence="8">
    <location>
        <begin position="864"/>
        <end position="886"/>
    </location>
</feature>
<dbReference type="PROSITE" id="PS50177">
    <property type="entry name" value="NTF2_DOMAIN"/>
    <property type="match status" value="1"/>
</dbReference>
<evidence type="ECO:0000256" key="4">
    <source>
        <dbReference type="ARBA" id="ARBA00022614"/>
    </source>
</evidence>
<comment type="similarity">
    <text evidence="2">Belongs to the NXF family.</text>
</comment>
<keyword evidence="8" id="KW-0812">Transmembrane</keyword>
<dbReference type="GO" id="GO:0005634">
    <property type="term" value="C:nucleus"/>
    <property type="evidence" value="ECO:0007669"/>
    <property type="project" value="UniProtKB-SubCell"/>
</dbReference>
<evidence type="ECO:0000256" key="3">
    <source>
        <dbReference type="ARBA" id="ARBA00022448"/>
    </source>
</evidence>
<dbReference type="GO" id="GO:0003723">
    <property type="term" value="F:RNA binding"/>
    <property type="evidence" value="ECO:0007669"/>
    <property type="project" value="TreeGrafter"/>
</dbReference>
<keyword evidence="3" id="KW-0813">Transport</keyword>
<dbReference type="Pfam" id="PF22602">
    <property type="entry name" value="NXF_NTF2"/>
    <property type="match status" value="1"/>
</dbReference>
<dbReference type="PROSITE" id="PS51450">
    <property type="entry name" value="LRR"/>
    <property type="match status" value="3"/>
</dbReference>
<keyword evidence="8" id="KW-1133">Transmembrane helix</keyword>
<dbReference type="InterPro" id="IPR009060">
    <property type="entry name" value="UBA-like_sf"/>
</dbReference>
<dbReference type="Pfam" id="PF03943">
    <property type="entry name" value="TAP_C"/>
    <property type="match status" value="1"/>
</dbReference>
<dbReference type="Proteomes" id="UP001107558">
    <property type="component" value="Chromosome 1"/>
</dbReference>
<protein>
    <recommendedName>
        <fullName evidence="9">NTF2 domain-containing protein</fullName>
    </recommendedName>
</protein>
<dbReference type="PANTHER" id="PTHR10662">
    <property type="entry name" value="NUCLEAR RNA EXPORT FACTOR"/>
    <property type="match status" value="1"/>
</dbReference>
<evidence type="ECO:0000259" key="9">
    <source>
        <dbReference type="PROSITE" id="PS50177"/>
    </source>
</evidence>
<dbReference type="Gene3D" id="3.80.10.10">
    <property type="entry name" value="Ribonuclease Inhibitor"/>
    <property type="match status" value="2"/>
</dbReference>
<dbReference type="SUPFAM" id="SSF54427">
    <property type="entry name" value="NTF2-like"/>
    <property type="match status" value="1"/>
</dbReference>
<dbReference type="InterPro" id="IPR002075">
    <property type="entry name" value="NTF2_dom"/>
</dbReference>
<evidence type="ECO:0000256" key="1">
    <source>
        <dbReference type="ARBA" id="ARBA00004123"/>
    </source>
</evidence>
<keyword evidence="4" id="KW-0433">Leucine-rich repeat</keyword>
<feature type="transmembrane region" description="Helical" evidence="8">
    <location>
        <begin position="893"/>
        <end position="912"/>
    </location>
</feature>
<accession>A0A9J6CE51</accession>
<dbReference type="Gene3D" id="3.10.450.50">
    <property type="match status" value="1"/>
</dbReference>
<keyword evidence="7" id="KW-0539">Nucleus</keyword>
<comment type="subcellular location">
    <subcellularLocation>
        <location evidence="1">Nucleus</location>
    </subcellularLocation>
</comment>
<reference evidence="10" key="1">
    <citation type="submission" date="2021-03" db="EMBL/GenBank/DDBJ databases">
        <title>Chromosome level genome of the anhydrobiotic midge Polypedilum vanderplanki.</title>
        <authorList>
            <person name="Yoshida Y."/>
            <person name="Kikawada T."/>
            <person name="Gusev O."/>
        </authorList>
    </citation>
    <scope>NUCLEOTIDE SEQUENCE</scope>
    <source>
        <strain evidence="10">NIAS01</strain>
        <tissue evidence="10">Whole body or cell culture</tissue>
    </source>
</reference>
<dbReference type="GO" id="GO:0016973">
    <property type="term" value="P:poly(A)+ mRNA export from nucleus"/>
    <property type="evidence" value="ECO:0007669"/>
    <property type="project" value="TreeGrafter"/>
</dbReference>
<feature type="domain" description="NTF2" evidence="9">
    <location>
        <begin position="614"/>
        <end position="777"/>
    </location>
</feature>
<dbReference type="SUPFAM" id="SSF52058">
    <property type="entry name" value="L domain-like"/>
    <property type="match status" value="2"/>
</dbReference>
<evidence type="ECO:0000256" key="6">
    <source>
        <dbReference type="ARBA" id="ARBA00022816"/>
    </source>
</evidence>
<dbReference type="InterPro" id="IPR032710">
    <property type="entry name" value="NTF2-like_dom_sf"/>
</dbReference>
<name>A0A9J6CE51_POLVA</name>
<dbReference type="EMBL" id="JADBJN010000001">
    <property type="protein sequence ID" value="KAG5680370.1"/>
    <property type="molecule type" value="Genomic_DNA"/>
</dbReference>
<dbReference type="SUPFAM" id="SSF46934">
    <property type="entry name" value="UBA-like"/>
    <property type="match status" value="1"/>
</dbReference>
<evidence type="ECO:0000256" key="5">
    <source>
        <dbReference type="ARBA" id="ARBA00022737"/>
    </source>
</evidence>